<dbReference type="InterPro" id="IPR012337">
    <property type="entry name" value="RNaseH-like_sf"/>
</dbReference>
<dbReference type="PANTHER" id="PTHR15092:SF44">
    <property type="entry name" value="POLY(A)-SPECIFIC RIBONUCLEASE PARN"/>
    <property type="match status" value="1"/>
</dbReference>
<feature type="region of interest" description="Disordered" evidence="2">
    <location>
        <begin position="571"/>
        <end position="590"/>
    </location>
</feature>
<organism evidence="4 5">
    <name type="scientific">Amblyomma americanum</name>
    <name type="common">Lone star tick</name>
    <dbReference type="NCBI Taxonomy" id="6943"/>
    <lineage>
        <taxon>Eukaryota</taxon>
        <taxon>Metazoa</taxon>
        <taxon>Ecdysozoa</taxon>
        <taxon>Arthropoda</taxon>
        <taxon>Chelicerata</taxon>
        <taxon>Arachnida</taxon>
        <taxon>Acari</taxon>
        <taxon>Parasitiformes</taxon>
        <taxon>Ixodida</taxon>
        <taxon>Ixodoidea</taxon>
        <taxon>Ixodidae</taxon>
        <taxon>Amblyomminae</taxon>
        <taxon>Amblyomma</taxon>
    </lineage>
</organism>
<dbReference type="GO" id="GO:0003723">
    <property type="term" value="F:RNA binding"/>
    <property type="evidence" value="ECO:0007669"/>
    <property type="project" value="InterPro"/>
</dbReference>
<protein>
    <recommendedName>
        <fullName evidence="3">Poly(A)-specific ribonuclease RNA-binding domain-containing protein</fullName>
    </recommendedName>
</protein>
<dbReference type="Gene3D" id="3.30.420.10">
    <property type="entry name" value="Ribonuclease H-like superfamily/Ribonuclease H"/>
    <property type="match status" value="2"/>
</dbReference>
<accession>A0AAQ4DB30</accession>
<comment type="caution">
    <text evidence="4">The sequence shown here is derived from an EMBL/GenBank/DDBJ whole genome shotgun (WGS) entry which is preliminary data.</text>
</comment>
<dbReference type="SUPFAM" id="SSF54928">
    <property type="entry name" value="RNA-binding domain, RBD"/>
    <property type="match status" value="1"/>
</dbReference>
<dbReference type="InterPro" id="IPR036397">
    <property type="entry name" value="RNaseH_sf"/>
</dbReference>
<dbReference type="GO" id="GO:0005634">
    <property type="term" value="C:nucleus"/>
    <property type="evidence" value="ECO:0007669"/>
    <property type="project" value="InterPro"/>
</dbReference>
<dbReference type="SUPFAM" id="SSF82708">
    <property type="entry name" value="R3H domain"/>
    <property type="match status" value="1"/>
</dbReference>
<dbReference type="InterPro" id="IPR035979">
    <property type="entry name" value="RBD_domain_sf"/>
</dbReference>
<evidence type="ECO:0000313" key="5">
    <source>
        <dbReference type="Proteomes" id="UP001321473"/>
    </source>
</evidence>
<dbReference type="AlphaFoldDB" id="A0AAQ4DB30"/>
<dbReference type="Pfam" id="PF04857">
    <property type="entry name" value="CAF1"/>
    <property type="match status" value="1"/>
</dbReference>
<reference evidence="4 5" key="1">
    <citation type="journal article" date="2023" name="Arcadia Sci">
        <title>De novo assembly of a long-read Amblyomma americanum tick genome.</title>
        <authorList>
            <person name="Chou S."/>
            <person name="Poskanzer K.E."/>
            <person name="Rollins M."/>
            <person name="Thuy-Boun P.S."/>
        </authorList>
    </citation>
    <scope>NUCLEOTIDE SEQUENCE [LARGE SCALE GENOMIC DNA]</scope>
    <source>
        <strain evidence="4">F_SG_1</strain>
        <tissue evidence="4">Salivary glands</tissue>
    </source>
</reference>
<dbReference type="GO" id="GO:0004535">
    <property type="term" value="F:poly(A)-specific ribonuclease activity"/>
    <property type="evidence" value="ECO:0007669"/>
    <property type="project" value="InterPro"/>
</dbReference>
<keyword evidence="5" id="KW-1185">Reference proteome</keyword>
<dbReference type="Proteomes" id="UP001321473">
    <property type="component" value="Unassembled WGS sequence"/>
</dbReference>
<dbReference type="CDD" id="cd12428">
    <property type="entry name" value="RRM_PARN"/>
    <property type="match status" value="1"/>
</dbReference>
<dbReference type="InterPro" id="IPR006941">
    <property type="entry name" value="RNase_CAF1"/>
</dbReference>
<dbReference type="GO" id="GO:0000289">
    <property type="term" value="P:nuclear-transcribed mRNA poly(A) tail shortening"/>
    <property type="evidence" value="ECO:0007669"/>
    <property type="project" value="TreeGrafter"/>
</dbReference>
<evidence type="ECO:0000259" key="3">
    <source>
        <dbReference type="Pfam" id="PF08675"/>
    </source>
</evidence>
<dbReference type="GO" id="GO:1990431">
    <property type="term" value="P:priRNA 3'-end processing"/>
    <property type="evidence" value="ECO:0007669"/>
    <property type="project" value="TreeGrafter"/>
</dbReference>
<feature type="region of interest" description="Disordered" evidence="2">
    <location>
        <begin position="659"/>
        <end position="683"/>
    </location>
</feature>
<dbReference type="InterPro" id="IPR051181">
    <property type="entry name" value="CAF1_poly(A)_ribonucleases"/>
</dbReference>
<evidence type="ECO:0000256" key="2">
    <source>
        <dbReference type="SAM" id="MobiDB-lite"/>
    </source>
</evidence>
<dbReference type="Gene3D" id="3.30.70.330">
    <property type="match status" value="1"/>
</dbReference>
<dbReference type="SUPFAM" id="SSF53098">
    <property type="entry name" value="Ribonuclease H-like"/>
    <property type="match status" value="1"/>
</dbReference>
<evidence type="ECO:0000256" key="1">
    <source>
        <dbReference type="ARBA" id="ARBA00008372"/>
    </source>
</evidence>
<sequence>MEVTTENFQEQLGVLKAAVQAASFVAIDCEFTGLQLEKCTHAFDTPEERYRKLKESSLDFLTVQVGVCTFQFDKAKRGYKYKAFNFYICPRQIVRGSPDRMFRCQASSLQFLSQHGFDFNKLFAHGISYLRSEEAIQLSQALGERHDQQLKDIGSTNGPTKSCKVNVPKEAQDFIDEVLESVGKFLDDTPPAASGMEVEMDEDVEEEPEVAKDSSAEVGAAKAGGSILHLPECNAFKRKLIYQEVKARFGDKVQLGTETCGDGAHIAVRLACSAEEQRAQLELKHKQEREDLELACGFSKVMEVLASSGKLVIGHNMLLDIMHLLAQFVADLPKDYNEFKSMVRAAFPNLVDTKVLASDSVIKDSLSSTALGPLLKQLQGRPSCVPPVEHDPGYGYDLNAAKFHEAGYDALVTGLCFMGLCHQLGKSKDHTTELKASSPILKPYINRVHMMFSQDIPSLNMAGNEVIPSRSHVLHITFPMEWRASDLNQLFCSFGQIVIHWINCTQAFVAMASTPLATQALKKLGGKASSHDPYRLQSYTSYMTRSSRAPAMAAAAATAAAPPLAPTVALSRTKTPSCGDATPPVEEDLSTARKRKREACLQRLEQLCSNSSSMPWPPKAVPNHDFIDCIWTTIRTHLSRRDVELQGASSFRSASLSSSVPSFTASAPKDEIDGSKQKLLKKSPKELTVTQNLFEENDDWS</sequence>
<gene>
    <name evidence="4" type="ORF">V5799_002702</name>
</gene>
<dbReference type="InterPro" id="IPR036867">
    <property type="entry name" value="R3H_dom_sf"/>
</dbReference>
<dbReference type="GO" id="GO:0046872">
    <property type="term" value="F:metal ion binding"/>
    <property type="evidence" value="ECO:0007669"/>
    <property type="project" value="InterPro"/>
</dbReference>
<proteinExistence type="inferred from homology"/>
<comment type="similarity">
    <text evidence="1">Belongs to the CAF1 family.</text>
</comment>
<dbReference type="GO" id="GO:1990432">
    <property type="term" value="P:siRNA 3'-end processing"/>
    <property type="evidence" value="ECO:0007669"/>
    <property type="project" value="TreeGrafter"/>
</dbReference>
<dbReference type="PANTHER" id="PTHR15092">
    <property type="entry name" value="POLY A -SPECIFIC RIBONUCLEASE/TARGET OF EGR1, MEMBER 1"/>
    <property type="match status" value="1"/>
</dbReference>
<evidence type="ECO:0000313" key="4">
    <source>
        <dbReference type="EMBL" id="KAK8759670.1"/>
    </source>
</evidence>
<dbReference type="GO" id="GO:0005737">
    <property type="term" value="C:cytoplasm"/>
    <property type="evidence" value="ECO:0007669"/>
    <property type="project" value="InterPro"/>
</dbReference>
<feature type="domain" description="Poly(A)-specific ribonuclease RNA-binding" evidence="3">
    <location>
        <begin position="463"/>
        <end position="544"/>
    </location>
</feature>
<dbReference type="InterPro" id="IPR012677">
    <property type="entry name" value="Nucleotide-bd_a/b_plait_sf"/>
</dbReference>
<dbReference type="Pfam" id="PF08675">
    <property type="entry name" value="RNA_bind"/>
    <property type="match status" value="1"/>
</dbReference>
<name>A0AAQ4DB30_AMBAM</name>
<dbReference type="Gene3D" id="3.30.1370.50">
    <property type="entry name" value="R3H-like domain"/>
    <property type="match status" value="1"/>
</dbReference>
<dbReference type="InterPro" id="IPR014789">
    <property type="entry name" value="PolyA-riboNase_RNA-binding"/>
</dbReference>
<dbReference type="EMBL" id="JARKHS020032754">
    <property type="protein sequence ID" value="KAK8759670.1"/>
    <property type="molecule type" value="Genomic_DNA"/>
</dbReference>